<gene>
    <name evidence="1" type="ORF">WG66_5915</name>
</gene>
<comment type="caution">
    <text evidence="1">The sequence shown here is derived from an EMBL/GenBank/DDBJ whole genome shotgun (WGS) entry which is preliminary data.</text>
</comment>
<evidence type="ECO:0000313" key="2">
    <source>
        <dbReference type="Proteomes" id="UP000054988"/>
    </source>
</evidence>
<accession>A0A0W0FYT1</accession>
<dbReference type="AlphaFoldDB" id="A0A0W0FYT1"/>
<sequence>MDVAEGGHEGCSIFLSV</sequence>
<proteinExistence type="predicted"/>
<evidence type="ECO:0000313" key="1">
    <source>
        <dbReference type="EMBL" id="KTB41507.1"/>
    </source>
</evidence>
<dbReference type="EMBL" id="LATX01001449">
    <property type="protein sequence ID" value="KTB41507.1"/>
    <property type="molecule type" value="Genomic_DNA"/>
</dbReference>
<reference evidence="1 2" key="1">
    <citation type="submission" date="2015-12" db="EMBL/GenBank/DDBJ databases">
        <title>Draft genome sequence of Moniliophthora roreri, the causal agent of frosty pod rot of cacao.</title>
        <authorList>
            <person name="Aime M.C."/>
            <person name="Diaz-Valderrama J.R."/>
            <person name="Kijpornyongpan T."/>
            <person name="Phillips-Mora W."/>
        </authorList>
    </citation>
    <scope>NUCLEOTIDE SEQUENCE [LARGE SCALE GENOMIC DNA]</scope>
    <source>
        <strain evidence="1 2">MCA 2952</strain>
    </source>
</reference>
<organism evidence="1 2">
    <name type="scientific">Moniliophthora roreri</name>
    <name type="common">Frosty pod rot fungus</name>
    <name type="synonym">Monilia roreri</name>
    <dbReference type="NCBI Taxonomy" id="221103"/>
    <lineage>
        <taxon>Eukaryota</taxon>
        <taxon>Fungi</taxon>
        <taxon>Dikarya</taxon>
        <taxon>Basidiomycota</taxon>
        <taxon>Agaricomycotina</taxon>
        <taxon>Agaricomycetes</taxon>
        <taxon>Agaricomycetidae</taxon>
        <taxon>Agaricales</taxon>
        <taxon>Marasmiineae</taxon>
        <taxon>Marasmiaceae</taxon>
        <taxon>Moniliophthora</taxon>
    </lineage>
</organism>
<protein>
    <submittedName>
        <fullName evidence="1">Uncharacterized protein</fullName>
    </submittedName>
</protein>
<dbReference type="Proteomes" id="UP000054988">
    <property type="component" value="Unassembled WGS sequence"/>
</dbReference>
<name>A0A0W0FYT1_MONRR</name>